<gene>
    <name evidence="2" type="ORF">BJ508DRAFT_335107</name>
</gene>
<keyword evidence="3" id="KW-1185">Reference proteome</keyword>
<protein>
    <submittedName>
        <fullName evidence="2">Uncharacterized protein</fullName>
    </submittedName>
</protein>
<organism evidence="2 3">
    <name type="scientific">Ascobolus immersus RN42</name>
    <dbReference type="NCBI Taxonomy" id="1160509"/>
    <lineage>
        <taxon>Eukaryota</taxon>
        <taxon>Fungi</taxon>
        <taxon>Dikarya</taxon>
        <taxon>Ascomycota</taxon>
        <taxon>Pezizomycotina</taxon>
        <taxon>Pezizomycetes</taxon>
        <taxon>Pezizales</taxon>
        <taxon>Ascobolaceae</taxon>
        <taxon>Ascobolus</taxon>
    </lineage>
</organism>
<evidence type="ECO:0000313" key="3">
    <source>
        <dbReference type="Proteomes" id="UP000275078"/>
    </source>
</evidence>
<feature type="compositionally biased region" description="Polar residues" evidence="1">
    <location>
        <begin position="54"/>
        <end position="71"/>
    </location>
</feature>
<proteinExistence type="predicted"/>
<feature type="region of interest" description="Disordered" evidence="1">
    <location>
        <begin position="132"/>
        <end position="293"/>
    </location>
</feature>
<accession>A0A3N4HDK6</accession>
<sequence>MSGNNNAPRRHGLTPSQANPLDPKTAQVGQLSPGHEPDAQAQSSGTMAGKQPSRPVTTHYSPEAQAQQTPEAYSPYNEERISSGALRGAEASFAALDKEIEAENKSLVKNVVLNNMQTSMAEWQAEIEVEGVEKSKLDEKIRQQKKEEKSSNDEWNERKREKERVAWEIEEEEIERKNKEHEEIEESGEEREGAEDLVDDPELQAHLARRAMAEPQENQYLPASSSSDEGDSEEDSDEDGPSNSGPGQDNSKQSKRVRSGSDSSKDTNVAVEPGSNPAEGSSRHVPKKPKQAS</sequence>
<name>A0A3N4HDK6_ASCIM</name>
<feature type="compositionally biased region" description="Basic residues" evidence="1">
    <location>
        <begin position="284"/>
        <end position="293"/>
    </location>
</feature>
<evidence type="ECO:0000313" key="2">
    <source>
        <dbReference type="EMBL" id="RPA72365.1"/>
    </source>
</evidence>
<evidence type="ECO:0000256" key="1">
    <source>
        <dbReference type="SAM" id="MobiDB-lite"/>
    </source>
</evidence>
<feature type="region of interest" description="Disordered" evidence="1">
    <location>
        <begin position="1"/>
        <end position="80"/>
    </location>
</feature>
<dbReference type="AlphaFoldDB" id="A0A3N4HDK6"/>
<feature type="compositionally biased region" description="Acidic residues" evidence="1">
    <location>
        <begin position="228"/>
        <end position="240"/>
    </location>
</feature>
<dbReference type="EMBL" id="ML119864">
    <property type="protein sequence ID" value="RPA72365.1"/>
    <property type="molecule type" value="Genomic_DNA"/>
</dbReference>
<feature type="compositionally biased region" description="Basic and acidic residues" evidence="1">
    <location>
        <begin position="132"/>
        <end position="167"/>
    </location>
</feature>
<dbReference type="Proteomes" id="UP000275078">
    <property type="component" value="Unassembled WGS sequence"/>
</dbReference>
<reference evidence="2 3" key="1">
    <citation type="journal article" date="2018" name="Nat. Ecol. Evol.">
        <title>Pezizomycetes genomes reveal the molecular basis of ectomycorrhizal truffle lifestyle.</title>
        <authorList>
            <person name="Murat C."/>
            <person name="Payen T."/>
            <person name="Noel B."/>
            <person name="Kuo A."/>
            <person name="Morin E."/>
            <person name="Chen J."/>
            <person name="Kohler A."/>
            <person name="Krizsan K."/>
            <person name="Balestrini R."/>
            <person name="Da Silva C."/>
            <person name="Montanini B."/>
            <person name="Hainaut M."/>
            <person name="Levati E."/>
            <person name="Barry K.W."/>
            <person name="Belfiori B."/>
            <person name="Cichocki N."/>
            <person name="Clum A."/>
            <person name="Dockter R.B."/>
            <person name="Fauchery L."/>
            <person name="Guy J."/>
            <person name="Iotti M."/>
            <person name="Le Tacon F."/>
            <person name="Lindquist E.A."/>
            <person name="Lipzen A."/>
            <person name="Malagnac F."/>
            <person name="Mello A."/>
            <person name="Molinier V."/>
            <person name="Miyauchi S."/>
            <person name="Poulain J."/>
            <person name="Riccioni C."/>
            <person name="Rubini A."/>
            <person name="Sitrit Y."/>
            <person name="Splivallo R."/>
            <person name="Traeger S."/>
            <person name="Wang M."/>
            <person name="Zifcakova L."/>
            <person name="Wipf D."/>
            <person name="Zambonelli A."/>
            <person name="Paolocci F."/>
            <person name="Nowrousian M."/>
            <person name="Ottonello S."/>
            <person name="Baldrian P."/>
            <person name="Spatafora J.W."/>
            <person name="Henrissat B."/>
            <person name="Nagy L.G."/>
            <person name="Aury J.M."/>
            <person name="Wincker P."/>
            <person name="Grigoriev I.V."/>
            <person name="Bonfante P."/>
            <person name="Martin F.M."/>
        </authorList>
    </citation>
    <scope>NUCLEOTIDE SEQUENCE [LARGE SCALE GENOMIC DNA]</scope>
    <source>
        <strain evidence="2 3">RN42</strain>
    </source>
</reference>
<feature type="compositionally biased region" description="Acidic residues" evidence="1">
    <location>
        <begin position="183"/>
        <end position="202"/>
    </location>
</feature>